<keyword evidence="4" id="KW-1185">Reference proteome</keyword>
<dbReference type="EMBL" id="LNYR01000038">
    <property type="protein sequence ID" value="KTD44871.1"/>
    <property type="molecule type" value="Genomic_DNA"/>
</dbReference>
<sequence length="387" mass="44735">MKELDKFYRQYLLKKISIVLIIALIGFIFIELFSRWVAATSTAYFGSRLDFDQKMLVADSVNGGVVAIGDSIIARSFYPELFSAALSEKLSISYPSYNLGVTGANLNEQIATLRHLLKRKVKPSLVVIDVPIHALNVNNYYTYDPDTVKHPLQFWDNNSADYYTRCEVNQQIAVSTKIYCQLAQKFYFIRMLSYYHHQILTGGKNLLHTQNQRFSNLITYYPVVSYMGFSPIFNVLNHKTAHTDFLYQAMINTYANDYKVYKLGADRYDQLIDECNKNSVNVVLVLMPLYQPVMRKVHDHFLLPDNKTIANALDKYAKEKNIGFVNLFEELQAPEYFQDPVHLNVDGAVQITKLLAKKLLSKDFTYPEGYLDSDFYQYMQTEEENKS</sequence>
<dbReference type="SUPFAM" id="SSF52266">
    <property type="entry name" value="SGNH hydrolase"/>
    <property type="match status" value="1"/>
</dbReference>
<dbReference type="Proteomes" id="UP000254230">
    <property type="component" value="Unassembled WGS sequence"/>
</dbReference>
<reference evidence="2 4" key="1">
    <citation type="submission" date="2015-11" db="EMBL/GenBank/DDBJ databases">
        <title>Genomic analysis of 38 Legionella species identifies large and diverse effector repertoires.</title>
        <authorList>
            <person name="Burstein D."/>
            <person name="Amaro F."/>
            <person name="Zusman T."/>
            <person name="Lifshitz Z."/>
            <person name="Cohen O."/>
            <person name="Gilbert J.A."/>
            <person name="Pupko T."/>
            <person name="Shuman H.A."/>
            <person name="Segal G."/>
        </authorList>
    </citation>
    <scope>NUCLEOTIDE SEQUENCE [LARGE SCALE GENOMIC DNA]</scope>
    <source>
        <strain evidence="2 4">ATCC 49507</strain>
    </source>
</reference>
<dbReference type="EMBL" id="UGOW01000001">
    <property type="protein sequence ID" value="STY19506.1"/>
    <property type="molecule type" value="Genomic_DNA"/>
</dbReference>
<protein>
    <submittedName>
        <fullName evidence="3">GDSL-like Lipase/Acylhydrolase</fullName>
    </submittedName>
</protein>
<name>A0A378KYP4_9GAMM</name>
<feature type="transmembrane region" description="Helical" evidence="1">
    <location>
        <begin position="12"/>
        <end position="33"/>
    </location>
</feature>
<evidence type="ECO:0000256" key="1">
    <source>
        <dbReference type="SAM" id="Phobius"/>
    </source>
</evidence>
<evidence type="ECO:0000313" key="5">
    <source>
        <dbReference type="Proteomes" id="UP000254230"/>
    </source>
</evidence>
<dbReference type="Pfam" id="PF07611">
    <property type="entry name" value="DUF1574"/>
    <property type="match status" value="1"/>
</dbReference>
<keyword evidence="3" id="KW-0378">Hydrolase</keyword>
<dbReference type="Gene3D" id="3.40.50.1110">
    <property type="entry name" value="SGNH hydrolase"/>
    <property type="match status" value="2"/>
</dbReference>
<dbReference type="OrthoDB" id="869432at2"/>
<reference evidence="3 5" key="2">
    <citation type="submission" date="2018-06" db="EMBL/GenBank/DDBJ databases">
        <authorList>
            <consortium name="Pathogen Informatics"/>
            <person name="Doyle S."/>
        </authorList>
    </citation>
    <scope>NUCLEOTIDE SEQUENCE [LARGE SCALE GENOMIC DNA]</scope>
    <source>
        <strain evidence="3 5">NCTC12376</strain>
    </source>
</reference>
<dbReference type="RefSeq" id="WP_058474840.1">
    <property type="nucleotide sequence ID" value="NZ_CAAAIL010000002.1"/>
</dbReference>
<accession>A0A378KYP4</accession>
<dbReference type="STRING" id="45072.Lqua_2706"/>
<dbReference type="AlphaFoldDB" id="A0A378KYP4"/>
<organism evidence="3 5">
    <name type="scientific">Legionella quateirensis</name>
    <dbReference type="NCBI Taxonomy" id="45072"/>
    <lineage>
        <taxon>Bacteria</taxon>
        <taxon>Pseudomonadati</taxon>
        <taxon>Pseudomonadota</taxon>
        <taxon>Gammaproteobacteria</taxon>
        <taxon>Legionellales</taxon>
        <taxon>Legionellaceae</taxon>
        <taxon>Legionella</taxon>
    </lineage>
</organism>
<dbReference type="InterPro" id="IPR036514">
    <property type="entry name" value="SGNH_hydro_sf"/>
</dbReference>
<keyword evidence="1" id="KW-1133">Transmembrane helix</keyword>
<proteinExistence type="predicted"/>
<dbReference type="GO" id="GO:0016788">
    <property type="term" value="F:hydrolase activity, acting on ester bonds"/>
    <property type="evidence" value="ECO:0007669"/>
    <property type="project" value="UniProtKB-ARBA"/>
</dbReference>
<evidence type="ECO:0000313" key="2">
    <source>
        <dbReference type="EMBL" id="KTD44871.1"/>
    </source>
</evidence>
<evidence type="ECO:0000313" key="3">
    <source>
        <dbReference type="EMBL" id="STY19506.1"/>
    </source>
</evidence>
<keyword evidence="1" id="KW-0812">Transmembrane</keyword>
<dbReference type="InterPro" id="IPR011468">
    <property type="entry name" value="DUF1574"/>
</dbReference>
<evidence type="ECO:0000313" key="4">
    <source>
        <dbReference type="Proteomes" id="UP000054639"/>
    </source>
</evidence>
<dbReference type="Proteomes" id="UP000054639">
    <property type="component" value="Unassembled WGS sequence"/>
</dbReference>
<keyword evidence="1" id="KW-0472">Membrane</keyword>
<gene>
    <name evidence="2" type="ORF">Lqua_2706</name>
    <name evidence="3" type="ORF">NCTC12376_03346</name>
</gene>